<dbReference type="Proteomes" id="UP000030643">
    <property type="component" value="Unassembled WGS sequence"/>
</dbReference>
<keyword evidence="1" id="KW-0812">Transmembrane</keyword>
<evidence type="ECO:0000256" key="1">
    <source>
        <dbReference type="SAM" id="Phobius"/>
    </source>
</evidence>
<name>A0A069CTC1_WEIOS</name>
<evidence type="ECO:0000313" key="2">
    <source>
        <dbReference type="EMBL" id="GAK31060.1"/>
    </source>
</evidence>
<dbReference type="AlphaFoldDB" id="A0A069CTC1"/>
<reference evidence="3" key="1">
    <citation type="journal article" date="2014" name="Genome Announc.">
        <title>Draft genome sequence of Weissella oryzae SG25T, isolated from fermented rice grains.</title>
        <authorList>
            <person name="Tanizawa Y."/>
            <person name="Fujisawa T."/>
            <person name="Mochizuki T."/>
            <person name="Kaminuma E."/>
            <person name="Suzuki Y."/>
            <person name="Nakamura Y."/>
            <person name="Tohno M."/>
        </authorList>
    </citation>
    <scope>NUCLEOTIDE SEQUENCE [LARGE SCALE GENOMIC DNA]</scope>
    <source>
        <strain evidence="3">DSM 25784 / JCM 18191 / LMG 30913 / SG25</strain>
    </source>
</reference>
<keyword evidence="1" id="KW-0472">Membrane</keyword>
<dbReference type="OrthoDB" id="9951841at2"/>
<dbReference type="RefSeq" id="WP_027699095.1">
    <property type="nucleotide sequence ID" value="NZ_DF820490.1"/>
</dbReference>
<organism evidence="2 3">
    <name type="scientific">Weissella oryzae (strain DSM 25784 / JCM 18191 / LMG 30913 / SG25)</name>
    <dbReference type="NCBI Taxonomy" id="1329250"/>
    <lineage>
        <taxon>Bacteria</taxon>
        <taxon>Bacillati</taxon>
        <taxon>Bacillota</taxon>
        <taxon>Bacilli</taxon>
        <taxon>Lactobacillales</taxon>
        <taxon>Lactobacillaceae</taxon>
        <taxon>Weissella</taxon>
    </lineage>
</organism>
<protein>
    <submittedName>
        <fullName evidence="2">Uncharacterized protein</fullName>
    </submittedName>
</protein>
<sequence length="80" mass="9376">MTKQEKQSLKTKILESQRIKPYRPSQIRQDAQRDYLRLKQRIDQGENPSTLTKDFGKKIGITLLWIFVAILAMVLISFVL</sequence>
<keyword evidence="3" id="KW-1185">Reference proteome</keyword>
<gene>
    <name evidence="2" type="ORF">WOSG25_070370</name>
</gene>
<keyword evidence="1" id="KW-1133">Transmembrane helix</keyword>
<feature type="transmembrane region" description="Helical" evidence="1">
    <location>
        <begin position="59"/>
        <end position="79"/>
    </location>
</feature>
<accession>A0A069CTC1</accession>
<evidence type="ECO:0000313" key="3">
    <source>
        <dbReference type="Proteomes" id="UP000030643"/>
    </source>
</evidence>
<dbReference type="EMBL" id="DF820490">
    <property type="protein sequence ID" value="GAK31060.1"/>
    <property type="molecule type" value="Genomic_DNA"/>
</dbReference>
<proteinExistence type="predicted"/>